<feature type="region of interest" description="Disordered" evidence="1">
    <location>
        <begin position="288"/>
        <end position="325"/>
    </location>
</feature>
<name>A0AAE1L001_PETCI</name>
<feature type="compositionally biased region" description="Pro residues" evidence="1">
    <location>
        <begin position="135"/>
        <end position="148"/>
    </location>
</feature>
<comment type="caution">
    <text evidence="2">The sequence shown here is derived from an EMBL/GenBank/DDBJ whole genome shotgun (WGS) entry which is preliminary data.</text>
</comment>
<proteinExistence type="predicted"/>
<feature type="region of interest" description="Disordered" evidence="1">
    <location>
        <begin position="78"/>
        <end position="120"/>
    </location>
</feature>
<feature type="compositionally biased region" description="Low complexity" evidence="1">
    <location>
        <begin position="309"/>
        <end position="325"/>
    </location>
</feature>
<feature type="region of interest" description="Disordered" evidence="1">
    <location>
        <begin position="135"/>
        <end position="164"/>
    </location>
</feature>
<evidence type="ECO:0000313" key="2">
    <source>
        <dbReference type="EMBL" id="KAK3890468.1"/>
    </source>
</evidence>
<protein>
    <submittedName>
        <fullName evidence="2">Uncharacterized protein</fullName>
    </submittedName>
</protein>
<feature type="compositionally biased region" description="Low complexity" evidence="1">
    <location>
        <begin position="149"/>
        <end position="162"/>
    </location>
</feature>
<sequence length="362" mass="38939">MCVKLGLCVTWRNPELGTSMAIMQQRTVSTDRSTTDPPPSLRGGGGGCLPSTFLHPSPNQSNTFPYSFLLEPQLEREESPTLSCQLSPLRTLSNQGGGRRSHSGTGVPRGPSTTRGGASWALRDTTFQVCPVLTPIPSPVPGSPPHPPQVTSASPSTTVSAPDGDTTVDPRQDTGTVHFLHIAWMPIPPSWQPSFVEGKLKVSSPDTSHPSGFRMRIDILIKISTDDEGETTILYKRKPSSVLQPSVQKVSTATLVDTAPTIHRNLTKWGGMSGLTLPEQYFFPFPITNTSHHGSPSPQERRCLPAPPSTQQQQQRSTGPQQRQAQVPMKVLHWIACRAGLPLGQEGVGWPGSCTTACPGHG</sequence>
<evidence type="ECO:0000256" key="1">
    <source>
        <dbReference type="SAM" id="MobiDB-lite"/>
    </source>
</evidence>
<keyword evidence="3" id="KW-1185">Reference proteome</keyword>
<accession>A0AAE1L001</accession>
<evidence type="ECO:0000313" key="3">
    <source>
        <dbReference type="Proteomes" id="UP001286313"/>
    </source>
</evidence>
<dbReference type="EMBL" id="JAWQEG010000415">
    <property type="protein sequence ID" value="KAK3890468.1"/>
    <property type="molecule type" value="Genomic_DNA"/>
</dbReference>
<reference evidence="2" key="1">
    <citation type="submission" date="2023-10" db="EMBL/GenBank/DDBJ databases">
        <title>Genome assemblies of two species of porcelain crab, Petrolisthes cinctipes and Petrolisthes manimaculis (Anomura: Porcellanidae).</title>
        <authorList>
            <person name="Angst P."/>
        </authorList>
    </citation>
    <scope>NUCLEOTIDE SEQUENCE</scope>
    <source>
        <strain evidence="2">PB745_01</strain>
        <tissue evidence="2">Gill</tissue>
    </source>
</reference>
<feature type="compositionally biased region" description="Polar residues" evidence="1">
    <location>
        <begin position="288"/>
        <end position="298"/>
    </location>
</feature>
<dbReference type="Proteomes" id="UP001286313">
    <property type="component" value="Unassembled WGS sequence"/>
</dbReference>
<organism evidence="2 3">
    <name type="scientific">Petrolisthes cinctipes</name>
    <name type="common">Flat porcelain crab</name>
    <dbReference type="NCBI Taxonomy" id="88211"/>
    <lineage>
        <taxon>Eukaryota</taxon>
        <taxon>Metazoa</taxon>
        <taxon>Ecdysozoa</taxon>
        <taxon>Arthropoda</taxon>
        <taxon>Crustacea</taxon>
        <taxon>Multicrustacea</taxon>
        <taxon>Malacostraca</taxon>
        <taxon>Eumalacostraca</taxon>
        <taxon>Eucarida</taxon>
        <taxon>Decapoda</taxon>
        <taxon>Pleocyemata</taxon>
        <taxon>Anomura</taxon>
        <taxon>Galatheoidea</taxon>
        <taxon>Porcellanidae</taxon>
        <taxon>Petrolisthes</taxon>
    </lineage>
</organism>
<dbReference type="AlphaFoldDB" id="A0AAE1L001"/>
<gene>
    <name evidence="2" type="ORF">Pcinc_005548</name>
</gene>
<feature type="region of interest" description="Disordered" evidence="1">
    <location>
        <begin position="27"/>
        <end position="56"/>
    </location>
</feature>
<feature type="compositionally biased region" description="Polar residues" evidence="1">
    <location>
        <begin position="80"/>
        <end position="94"/>
    </location>
</feature>